<evidence type="ECO:0000313" key="2">
    <source>
        <dbReference type="Proteomes" id="UP000314294"/>
    </source>
</evidence>
<proteinExistence type="predicted"/>
<sequence length="134" mass="14128">MDDVLVAVVVPSYLRAVLSATARVSSIDGAVRRLLGGRLSHGELLLTLQSSELAAVLLQRENCGVGLFSLISQKAEAAQASLSEREREAALTSAAPRAAELRLSITHSDPLLSLSARPSLQVAHTPSIHSDPEP</sequence>
<protein>
    <submittedName>
        <fullName evidence="1">Uncharacterized protein</fullName>
    </submittedName>
</protein>
<gene>
    <name evidence="1" type="ORF">EYF80_044804</name>
</gene>
<evidence type="ECO:0000313" key="1">
    <source>
        <dbReference type="EMBL" id="TNN44999.1"/>
    </source>
</evidence>
<dbReference type="Proteomes" id="UP000314294">
    <property type="component" value="Unassembled WGS sequence"/>
</dbReference>
<dbReference type="EMBL" id="SRLO01000873">
    <property type="protein sequence ID" value="TNN44999.1"/>
    <property type="molecule type" value="Genomic_DNA"/>
</dbReference>
<organism evidence="1 2">
    <name type="scientific">Liparis tanakae</name>
    <name type="common">Tanaka's snailfish</name>
    <dbReference type="NCBI Taxonomy" id="230148"/>
    <lineage>
        <taxon>Eukaryota</taxon>
        <taxon>Metazoa</taxon>
        <taxon>Chordata</taxon>
        <taxon>Craniata</taxon>
        <taxon>Vertebrata</taxon>
        <taxon>Euteleostomi</taxon>
        <taxon>Actinopterygii</taxon>
        <taxon>Neopterygii</taxon>
        <taxon>Teleostei</taxon>
        <taxon>Neoteleostei</taxon>
        <taxon>Acanthomorphata</taxon>
        <taxon>Eupercaria</taxon>
        <taxon>Perciformes</taxon>
        <taxon>Cottioidei</taxon>
        <taxon>Cottales</taxon>
        <taxon>Liparidae</taxon>
        <taxon>Liparis</taxon>
    </lineage>
</organism>
<keyword evidence="2" id="KW-1185">Reference proteome</keyword>
<comment type="caution">
    <text evidence="1">The sequence shown here is derived from an EMBL/GenBank/DDBJ whole genome shotgun (WGS) entry which is preliminary data.</text>
</comment>
<reference evidence="1 2" key="1">
    <citation type="submission" date="2019-03" db="EMBL/GenBank/DDBJ databases">
        <title>First draft genome of Liparis tanakae, snailfish: a comprehensive survey of snailfish specific genes.</title>
        <authorList>
            <person name="Kim W."/>
            <person name="Song I."/>
            <person name="Jeong J.-H."/>
            <person name="Kim D."/>
            <person name="Kim S."/>
            <person name="Ryu S."/>
            <person name="Song J.Y."/>
            <person name="Lee S.K."/>
        </authorList>
    </citation>
    <scope>NUCLEOTIDE SEQUENCE [LARGE SCALE GENOMIC DNA]</scope>
    <source>
        <tissue evidence="1">Muscle</tissue>
    </source>
</reference>
<name>A0A4Z2FV00_9TELE</name>
<dbReference type="AlphaFoldDB" id="A0A4Z2FV00"/>
<accession>A0A4Z2FV00</accession>